<organism evidence="1 2">
    <name type="scientific">Muriicola soli</name>
    <dbReference type="NCBI Taxonomy" id="2507538"/>
    <lineage>
        <taxon>Bacteria</taxon>
        <taxon>Pseudomonadati</taxon>
        <taxon>Bacteroidota</taxon>
        <taxon>Flavobacteriia</taxon>
        <taxon>Flavobacteriales</taxon>
        <taxon>Flavobacteriaceae</taxon>
        <taxon>Muriicola</taxon>
    </lineage>
</organism>
<dbReference type="Pfam" id="PF05573">
    <property type="entry name" value="NosL"/>
    <property type="match status" value="1"/>
</dbReference>
<dbReference type="OrthoDB" id="9792749at2"/>
<evidence type="ECO:0000313" key="1">
    <source>
        <dbReference type="EMBL" id="QBA63218.1"/>
    </source>
</evidence>
<dbReference type="EMBL" id="CP035544">
    <property type="protein sequence ID" value="QBA63218.1"/>
    <property type="molecule type" value="Genomic_DNA"/>
</dbReference>
<proteinExistence type="predicted"/>
<sequence length="144" mass="16103">MKSTCYLIVLSLVLLISCKPGPDPIQYGFDGCHYCSMTIVDKQHASEFVTQKGKVYKFDASECMINFTKDFDSSVIALYLVNDYNNPGVLVDATRATYLISENIPSPMGAYLTAFNSKEEANIARDINQGILLSWDELGQRLRN</sequence>
<dbReference type="PROSITE" id="PS51257">
    <property type="entry name" value="PROKAR_LIPOPROTEIN"/>
    <property type="match status" value="1"/>
</dbReference>
<dbReference type="RefSeq" id="WP_129601995.1">
    <property type="nucleotide sequence ID" value="NZ_CP035544.1"/>
</dbReference>
<name>A0A411E6F2_9FLAO</name>
<protein>
    <recommendedName>
        <fullName evidence="3">Copper chaperone NosL</fullName>
    </recommendedName>
</protein>
<dbReference type="SUPFAM" id="SSF160387">
    <property type="entry name" value="NosL/MerB-like"/>
    <property type="match status" value="1"/>
</dbReference>
<evidence type="ECO:0008006" key="3">
    <source>
        <dbReference type="Google" id="ProtNLM"/>
    </source>
</evidence>
<evidence type="ECO:0000313" key="2">
    <source>
        <dbReference type="Proteomes" id="UP000290889"/>
    </source>
</evidence>
<gene>
    <name evidence="1" type="ORF">EQY75_00825</name>
</gene>
<dbReference type="PANTHER" id="PTHR41247">
    <property type="entry name" value="HTH-TYPE TRANSCRIPTIONAL REPRESSOR YCNK"/>
    <property type="match status" value="1"/>
</dbReference>
<dbReference type="AlphaFoldDB" id="A0A411E6F2"/>
<dbReference type="Proteomes" id="UP000290889">
    <property type="component" value="Chromosome"/>
</dbReference>
<dbReference type="KEGG" id="mur:EQY75_00825"/>
<dbReference type="PANTHER" id="PTHR41247:SF1">
    <property type="entry name" value="HTH-TYPE TRANSCRIPTIONAL REPRESSOR YCNK"/>
    <property type="match status" value="1"/>
</dbReference>
<keyword evidence="2" id="KW-1185">Reference proteome</keyword>
<dbReference type="InterPro" id="IPR008719">
    <property type="entry name" value="N2O_reductase_NosL"/>
</dbReference>
<reference evidence="1 2" key="1">
    <citation type="submission" date="2019-01" db="EMBL/GenBank/DDBJ databases">
        <title>Muriicola soli sp. nov., isolated from soil.</title>
        <authorList>
            <person name="Kang H.J."/>
            <person name="Kim S.B."/>
        </authorList>
    </citation>
    <scope>NUCLEOTIDE SEQUENCE [LARGE SCALE GENOMIC DNA]</scope>
    <source>
        <strain evidence="1 2">MMS17-SY002</strain>
    </source>
</reference>
<accession>A0A411E6F2</accession>